<evidence type="ECO:0000313" key="2">
    <source>
        <dbReference type="EMBL" id="HJB41332.1"/>
    </source>
</evidence>
<reference evidence="2" key="2">
    <citation type="submission" date="2021-04" db="EMBL/GenBank/DDBJ databases">
        <authorList>
            <person name="Gilroy R."/>
        </authorList>
    </citation>
    <scope>NUCLEOTIDE SEQUENCE</scope>
    <source>
        <strain evidence="2">ChiBcec8-13705</strain>
    </source>
</reference>
<name>A0A9D2M511_9FIRM</name>
<keyword evidence="1" id="KW-0472">Membrane</keyword>
<comment type="caution">
    <text evidence="2">The sequence shown here is derived from an EMBL/GenBank/DDBJ whole genome shotgun (WGS) entry which is preliminary data.</text>
</comment>
<keyword evidence="1" id="KW-0812">Transmembrane</keyword>
<protein>
    <submittedName>
        <fullName evidence="2">Stage III sporulation protein AE</fullName>
    </submittedName>
</protein>
<reference evidence="2" key="1">
    <citation type="journal article" date="2021" name="PeerJ">
        <title>Extensive microbial diversity within the chicken gut microbiome revealed by metagenomics and culture.</title>
        <authorList>
            <person name="Gilroy R."/>
            <person name="Ravi A."/>
            <person name="Getino M."/>
            <person name="Pursley I."/>
            <person name="Horton D.L."/>
            <person name="Alikhan N.F."/>
            <person name="Baker D."/>
            <person name="Gharbi K."/>
            <person name="Hall N."/>
            <person name="Watson M."/>
            <person name="Adriaenssens E.M."/>
            <person name="Foster-Nyarko E."/>
            <person name="Jarju S."/>
            <person name="Secka A."/>
            <person name="Antonio M."/>
            <person name="Oren A."/>
            <person name="Chaudhuri R.R."/>
            <person name="La Ragione R."/>
            <person name="Hildebrand F."/>
            <person name="Pallen M.J."/>
        </authorList>
    </citation>
    <scope>NUCLEOTIDE SEQUENCE</scope>
    <source>
        <strain evidence="2">ChiBcec8-13705</strain>
    </source>
</reference>
<dbReference type="EMBL" id="DWYG01000026">
    <property type="protein sequence ID" value="HJB41332.1"/>
    <property type="molecule type" value="Genomic_DNA"/>
</dbReference>
<feature type="transmembrane region" description="Helical" evidence="1">
    <location>
        <begin position="226"/>
        <end position="250"/>
    </location>
</feature>
<feature type="transmembrane region" description="Helical" evidence="1">
    <location>
        <begin position="122"/>
        <end position="150"/>
    </location>
</feature>
<gene>
    <name evidence="2" type="ORF">H9945_02420</name>
</gene>
<feature type="transmembrane region" description="Helical" evidence="1">
    <location>
        <begin position="193"/>
        <end position="214"/>
    </location>
</feature>
<evidence type="ECO:0000256" key="1">
    <source>
        <dbReference type="SAM" id="Phobius"/>
    </source>
</evidence>
<feature type="transmembrane region" description="Helical" evidence="1">
    <location>
        <begin position="162"/>
        <end position="181"/>
    </location>
</feature>
<keyword evidence="1" id="KW-1133">Transmembrane helix</keyword>
<dbReference type="InterPro" id="IPR014194">
    <property type="entry name" value="Spore_III_AE"/>
</dbReference>
<feature type="transmembrane region" description="Helical" evidence="1">
    <location>
        <begin position="55"/>
        <end position="74"/>
    </location>
</feature>
<dbReference type="Pfam" id="PF09546">
    <property type="entry name" value="Spore_III_AE"/>
    <property type="match status" value="1"/>
</dbReference>
<dbReference type="Proteomes" id="UP000886803">
    <property type="component" value="Unassembled WGS sequence"/>
</dbReference>
<organism evidence="2 3">
    <name type="scientific">Candidatus Gemmiger avicola</name>
    <dbReference type="NCBI Taxonomy" id="2838605"/>
    <lineage>
        <taxon>Bacteria</taxon>
        <taxon>Bacillati</taxon>
        <taxon>Bacillota</taxon>
        <taxon>Clostridia</taxon>
        <taxon>Eubacteriales</taxon>
        <taxon>Gemmiger</taxon>
    </lineage>
</organism>
<feature type="transmembrane region" description="Helical" evidence="1">
    <location>
        <begin position="256"/>
        <end position="281"/>
    </location>
</feature>
<feature type="transmembrane region" description="Helical" evidence="1">
    <location>
        <begin position="311"/>
        <end position="332"/>
    </location>
</feature>
<evidence type="ECO:0000313" key="3">
    <source>
        <dbReference type="Proteomes" id="UP000886803"/>
    </source>
</evidence>
<sequence>MFALPAGAVELPRAAQDILDAGGPALESVAEWTLEGVLSELWRMVDGVVGQPVGFAGRALLFLLLGCAAGILAGRGGWQRCVEAVTVLGFGAMSLSAMMDLAEKVGQTAENCQTYLVAFIPVYSGAAIAGGQVGAATVYGTMFFAMSNFLAGMIRGGIIPVLRIYFCFAISASVWGNAGMAEAARLFSRCLSWLLKGCGALFSLVLGLQTILAGNADSAALRVGRSLLSGAIPVVGDAAAAALSSSAAAVQLLKGSLALAALAALAAMFLPAFAQCALYFLAFSGSGVVACGSGQDQCGQICRNLAEGARLCAAVLVLYFFMVILSTALLLLTGVGGG</sequence>
<accession>A0A9D2M511</accession>
<proteinExistence type="predicted"/>
<dbReference type="AlphaFoldDB" id="A0A9D2M511"/>